<evidence type="ECO:0000313" key="1">
    <source>
        <dbReference type="EMBL" id="MFD1047449.1"/>
    </source>
</evidence>
<protein>
    <recommendedName>
        <fullName evidence="3">Carboxypeptidase regulatory-like domain-containing protein</fullName>
    </recommendedName>
</protein>
<dbReference type="EMBL" id="JBHTIS010001080">
    <property type="protein sequence ID" value="MFD1047449.1"/>
    <property type="molecule type" value="Genomic_DNA"/>
</dbReference>
<reference evidence="2" key="1">
    <citation type="journal article" date="2019" name="Int. J. Syst. Evol. Microbiol.">
        <title>The Global Catalogue of Microorganisms (GCM) 10K type strain sequencing project: providing services to taxonomists for standard genome sequencing and annotation.</title>
        <authorList>
            <consortium name="The Broad Institute Genomics Platform"/>
            <consortium name="The Broad Institute Genome Sequencing Center for Infectious Disease"/>
            <person name="Wu L."/>
            <person name="Ma J."/>
        </authorList>
    </citation>
    <scope>NUCLEOTIDE SEQUENCE [LARGE SCALE GENOMIC DNA]</scope>
    <source>
        <strain evidence="2">JCM 31486</strain>
    </source>
</reference>
<proteinExistence type="predicted"/>
<name>A0ABW3MCP7_9PSEU</name>
<organism evidence="1 2">
    <name type="scientific">Kibdelosporangium lantanae</name>
    <dbReference type="NCBI Taxonomy" id="1497396"/>
    <lineage>
        <taxon>Bacteria</taxon>
        <taxon>Bacillati</taxon>
        <taxon>Actinomycetota</taxon>
        <taxon>Actinomycetes</taxon>
        <taxon>Pseudonocardiales</taxon>
        <taxon>Pseudonocardiaceae</taxon>
        <taxon>Kibdelosporangium</taxon>
    </lineage>
</organism>
<keyword evidence="2" id="KW-1185">Reference proteome</keyword>
<gene>
    <name evidence="1" type="ORF">ACFQ1S_18840</name>
</gene>
<comment type="caution">
    <text evidence="1">The sequence shown here is derived from an EMBL/GenBank/DDBJ whole genome shotgun (WGS) entry which is preliminary data.</text>
</comment>
<sequence length="155" mass="17053">MTSPDAPMDTVDAEVLTGLRDLWSTVDPMPTGLLDQIKFAVDLEHIEMEVARQVPLQPAMARGDDEQSRLITFDSDSLTIMVSLRTNHDGTIRLDGWLTPAGRHPVELRTDNQDQATVSDEDGRFVLDLVTPGMAQLVVRPDGTTRTVTTPTISL</sequence>
<evidence type="ECO:0008006" key="3">
    <source>
        <dbReference type="Google" id="ProtNLM"/>
    </source>
</evidence>
<dbReference type="Proteomes" id="UP001597045">
    <property type="component" value="Unassembled WGS sequence"/>
</dbReference>
<accession>A0ABW3MCP7</accession>
<evidence type="ECO:0000313" key="2">
    <source>
        <dbReference type="Proteomes" id="UP001597045"/>
    </source>
</evidence>